<feature type="domain" description="TTI1 C-terminal TPR" evidence="3">
    <location>
        <begin position="733"/>
        <end position="876"/>
    </location>
</feature>
<dbReference type="Pfam" id="PF24181">
    <property type="entry name" value="TPR_TTI1_C"/>
    <property type="match status" value="1"/>
</dbReference>
<dbReference type="InterPro" id="IPR016024">
    <property type="entry name" value="ARM-type_fold"/>
</dbReference>
<dbReference type="Gene3D" id="1.25.10.10">
    <property type="entry name" value="Leucine-rich Repeat Variant"/>
    <property type="match status" value="1"/>
</dbReference>
<dbReference type="Pfam" id="PF21547">
    <property type="entry name" value="TTI1"/>
    <property type="match status" value="1"/>
</dbReference>
<evidence type="ECO:0000259" key="2">
    <source>
        <dbReference type="Pfam" id="PF24173"/>
    </source>
</evidence>
<evidence type="ECO:0000256" key="1">
    <source>
        <dbReference type="SAM" id="MobiDB-lite"/>
    </source>
</evidence>
<evidence type="ECO:0000313" key="4">
    <source>
        <dbReference type="EMBL" id="KAF2481765.1"/>
    </source>
</evidence>
<sequence length="1015" mass="111348">MEGKNAVFQKLKPPCVALSQAALALSGPQGDQQAVTSRLETLKYELSSATSPPSTLDPKLAEYAFFPISQVLKVSHKVSLRALELAIQCIAILVDQGWRSKVPAQLAAQLIILCTMLAEKNPKGLGLAESTPDLRAGGFWCLQHLFSVIELGSESHSLLTDEANIPQLGQTISVALEGIYDGIDAEVQLAAMHALEALVLHVLDREIQASFLPGIVSKLTRVLTPQTKQRRNHRVLTGCLGILGTLLQNTLTIVPSPSHASDRPKVKSVVDAEWQAQAATQLKPALTSIFKLKSHSRTDVQDALGRLYGLHILDLDILITTDQFVAGLLQTILFDWMQSLPTIMQGSDEQAKISRMSRIQAGYDLLIKGGVSTVTMDQMLANILRDSVAVTLTLSGVKHRTAPITSVVQSSDLDMMRLQQGSTSFTTPLIQYRGQADTIQAVQRFARLIGSSSRSSSFATDLARSLRQSDGKAQVANLWLLLTATESALEDRRGGVEDLLDVDEADTSSYHIFLEELYSFSLSLLSDSSDEPPDTQLQALALRALALRARIAGKDFRYELVDALYPVLHTLATPDEDLQQDSITTLNIFTSACGYKSVKDLVVENVDYLTNAVALRLNAFDVSPQAPQVLLMMVRLAGPSLLPYLQDSVESIFAALEDYHGYPLLVELLFKVLAVIAEEGAKAPQLAIMNVETTIPGSMFEERWQPTTVFGLANLLREHAKERAEQKRASDESPQTHPRRPWKDIDDIDNDAADQGSESPEQQMVDAAELPPPTPRTYNLLFKIAELTRHFLPSASPSLRTSLLFLVRTTVPAIAKHENSFLPLINTLWPEIVSRLDDAETHVVCAALEVVSVLCEHARDFMRSRITQLWPRLVEIHHGMAKDEGSGRAPKSTGLASLSLHSSMLAPSGGPIKGAVSHAHPSSRGYDDTSVRLLREALVDCVTSIVKSVQINPDVFDEAVELVGFALQQEKVEAVFVEENSDAVWLARLRHGRVHKPQLPQMIGKGRWRFADVCI</sequence>
<dbReference type="InterPro" id="IPR052587">
    <property type="entry name" value="TELO2-interacting_protein_1"/>
</dbReference>
<dbReference type="InterPro" id="IPR049362">
    <property type="entry name" value="TTI1_rpt"/>
</dbReference>
<dbReference type="InterPro" id="IPR057566">
    <property type="entry name" value="TPR_TTI1_N"/>
</dbReference>
<dbReference type="AlphaFoldDB" id="A0A6A6PPC3"/>
<gene>
    <name evidence="4" type="ORF">BDY17DRAFT_253083</name>
</gene>
<organism evidence="4 5">
    <name type="scientific">Neohortaea acidophila</name>
    <dbReference type="NCBI Taxonomy" id="245834"/>
    <lineage>
        <taxon>Eukaryota</taxon>
        <taxon>Fungi</taxon>
        <taxon>Dikarya</taxon>
        <taxon>Ascomycota</taxon>
        <taxon>Pezizomycotina</taxon>
        <taxon>Dothideomycetes</taxon>
        <taxon>Dothideomycetidae</taxon>
        <taxon>Mycosphaerellales</taxon>
        <taxon>Teratosphaeriaceae</taxon>
        <taxon>Neohortaea</taxon>
    </lineage>
</organism>
<dbReference type="RefSeq" id="XP_033588335.1">
    <property type="nucleotide sequence ID" value="XM_033731313.1"/>
</dbReference>
<dbReference type="SUPFAM" id="SSF48371">
    <property type="entry name" value="ARM repeat"/>
    <property type="match status" value="1"/>
</dbReference>
<feature type="region of interest" description="Disordered" evidence="1">
    <location>
        <begin position="721"/>
        <end position="770"/>
    </location>
</feature>
<feature type="domain" description="TTI1 N-terminal TPR" evidence="2">
    <location>
        <begin position="8"/>
        <end position="307"/>
    </location>
</feature>
<evidence type="ECO:0000259" key="3">
    <source>
        <dbReference type="Pfam" id="PF24181"/>
    </source>
</evidence>
<dbReference type="InterPro" id="IPR011989">
    <property type="entry name" value="ARM-like"/>
</dbReference>
<name>A0A6A6PPC3_9PEZI</name>
<dbReference type="InterPro" id="IPR057567">
    <property type="entry name" value="TPR_TTI1_C"/>
</dbReference>
<dbReference type="Proteomes" id="UP000799767">
    <property type="component" value="Unassembled WGS sequence"/>
</dbReference>
<proteinExistence type="predicted"/>
<dbReference type="GeneID" id="54472315"/>
<protein>
    <submittedName>
        <fullName evidence="4">Armadillo-type protein</fullName>
    </submittedName>
</protein>
<keyword evidence="5" id="KW-1185">Reference proteome</keyword>
<accession>A0A6A6PPC3</accession>
<feature type="compositionally biased region" description="Basic and acidic residues" evidence="1">
    <location>
        <begin position="721"/>
        <end position="731"/>
    </location>
</feature>
<dbReference type="PANTHER" id="PTHR18460">
    <property type="entry name" value="TEL2 INTERACTING PROTEIN 1 TTI1 FAMILY MEMBER"/>
    <property type="match status" value="1"/>
</dbReference>
<evidence type="ECO:0000313" key="5">
    <source>
        <dbReference type="Proteomes" id="UP000799767"/>
    </source>
</evidence>
<dbReference type="EMBL" id="MU001637">
    <property type="protein sequence ID" value="KAF2481765.1"/>
    <property type="molecule type" value="Genomic_DNA"/>
</dbReference>
<dbReference type="GO" id="GO:0005737">
    <property type="term" value="C:cytoplasm"/>
    <property type="evidence" value="ECO:0007669"/>
    <property type="project" value="TreeGrafter"/>
</dbReference>
<dbReference type="PANTHER" id="PTHR18460:SF3">
    <property type="entry name" value="TELO2-INTERACTING PROTEIN 1 HOMOLOG"/>
    <property type="match status" value="1"/>
</dbReference>
<dbReference type="Pfam" id="PF24173">
    <property type="entry name" value="TPR_TTI1_N"/>
    <property type="match status" value="1"/>
</dbReference>
<dbReference type="OrthoDB" id="49511at2759"/>
<reference evidence="4" key="1">
    <citation type="journal article" date="2020" name="Stud. Mycol.">
        <title>101 Dothideomycetes genomes: a test case for predicting lifestyles and emergence of pathogens.</title>
        <authorList>
            <person name="Haridas S."/>
            <person name="Albert R."/>
            <person name="Binder M."/>
            <person name="Bloem J."/>
            <person name="Labutti K."/>
            <person name="Salamov A."/>
            <person name="Andreopoulos B."/>
            <person name="Baker S."/>
            <person name="Barry K."/>
            <person name="Bills G."/>
            <person name="Bluhm B."/>
            <person name="Cannon C."/>
            <person name="Castanera R."/>
            <person name="Culley D."/>
            <person name="Daum C."/>
            <person name="Ezra D."/>
            <person name="Gonzalez J."/>
            <person name="Henrissat B."/>
            <person name="Kuo A."/>
            <person name="Liang C."/>
            <person name="Lipzen A."/>
            <person name="Lutzoni F."/>
            <person name="Magnuson J."/>
            <person name="Mondo S."/>
            <person name="Nolan M."/>
            <person name="Ohm R."/>
            <person name="Pangilinan J."/>
            <person name="Park H.-J."/>
            <person name="Ramirez L."/>
            <person name="Alfaro M."/>
            <person name="Sun H."/>
            <person name="Tritt A."/>
            <person name="Yoshinaga Y."/>
            <person name="Zwiers L.-H."/>
            <person name="Turgeon B."/>
            <person name="Goodwin S."/>
            <person name="Spatafora J."/>
            <person name="Crous P."/>
            <person name="Grigoriev I."/>
        </authorList>
    </citation>
    <scope>NUCLEOTIDE SEQUENCE</scope>
    <source>
        <strain evidence="4">CBS 113389</strain>
    </source>
</reference>